<proteinExistence type="predicted"/>
<accession>A0ABY5GBW3</accession>
<evidence type="ECO:0000313" key="3">
    <source>
        <dbReference type="Proteomes" id="UP001057998"/>
    </source>
</evidence>
<protein>
    <submittedName>
        <fullName evidence="2">SDR family oxidoreductase</fullName>
    </submittedName>
</protein>
<dbReference type="Proteomes" id="UP001057998">
    <property type="component" value="Chromosome 1"/>
</dbReference>
<dbReference type="InterPro" id="IPR016040">
    <property type="entry name" value="NAD(P)-bd_dom"/>
</dbReference>
<dbReference type="RefSeq" id="WP_255387900.1">
    <property type="nucleotide sequence ID" value="NZ_CP101508.1"/>
</dbReference>
<evidence type="ECO:0000259" key="1">
    <source>
        <dbReference type="Pfam" id="PF13460"/>
    </source>
</evidence>
<dbReference type="Gene3D" id="3.40.50.720">
    <property type="entry name" value="NAD(P)-binding Rossmann-like Domain"/>
    <property type="match status" value="1"/>
</dbReference>
<organism evidence="2 3">
    <name type="scientific">Photobacterium atrarenae</name>
    <dbReference type="NCBI Taxonomy" id="865757"/>
    <lineage>
        <taxon>Bacteria</taxon>
        <taxon>Pseudomonadati</taxon>
        <taxon>Pseudomonadota</taxon>
        <taxon>Gammaproteobacteria</taxon>
        <taxon>Vibrionales</taxon>
        <taxon>Vibrionaceae</taxon>
        <taxon>Photobacterium</taxon>
    </lineage>
</organism>
<feature type="domain" description="NAD(P)-binding" evidence="1">
    <location>
        <begin position="12"/>
        <end position="197"/>
    </location>
</feature>
<dbReference type="SUPFAM" id="SSF51735">
    <property type="entry name" value="NAD(P)-binding Rossmann-fold domains"/>
    <property type="match status" value="1"/>
</dbReference>
<name>A0ABY5GBW3_9GAMM</name>
<dbReference type="InterPro" id="IPR051207">
    <property type="entry name" value="ComplexI_NDUFA9_subunit"/>
</dbReference>
<keyword evidence="3" id="KW-1185">Reference proteome</keyword>
<reference evidence="2" key="1">
    <citation type="submission" date="2022-07" db="EMBL/GenBank/DDBJ databases">
        <title>Genome sequencing of Photobacterium atrarenae GJH2-4.</title>
        <authorList>
            <person name="Park S.-J."/>
        </authorList>
    </citation>
    <scope>NUCLEOTIDE SEQUENCE</scope>
    <source>
        <strain evidence="2">GJH2-4</strain>
    </source>
</reference>
<sequence>MTEAKPRVLLAGATGYLGRHLATQLCNQDYPLLALARNPKKLQAMGLTDQQIRVVEVTDPGSLRGCCDGIEVVISCVGITRQRDGLGYMDVDYQANMNLLKEAEQAGVRRFIYISAFNAPAFQTVRLLRAKERFARQLLNSTIAKPCVIRPNGFFSDMTEFYNMAKRGRVYLFGAGTQQLNPIHGDDLANFCIEAIHTHDRELDVGGPEILTHRQVAGIAFEAAQQPTKITCIPDWLRQATLLLSSYMPEKYTGTAEFFLTATAQDMIAPAYGQHTLASYFHKLNISEHQL</sequence>
<dbReference type="PANTHER" id="PTHR12126:SF11">
    <property type="entry name" value="NADH DEHYDROGENASE [UBIQUINONE] 1 ALPHA SUBCOMPLEX SUBUNIT 9, MITOCHONDRIAL"/>
    <property type="match status" value="1"/>
</dbReference>
<dbReference type="InterPro" id="IPR036291">
    <property type="entry name" value="NAD(P)-bd_dom_sf"/>
</dbReference>
<dbReference type="Pfam" id="PF13460">
    <property type="entry name" value="NAD_binding_10"/>
    <property type="match status" value="1"/>
</dbReference>
<dbReference type="EMBL" id="CP101508">
    <property type="protein sequence ID" value="UTV26690.1"/>
    <property type="molecule type" value="Genomic_DNA"/>
</dbReference>
<dbReference type="PANTHER" id="PTHR12126">
    <property type="entry name" value="NADH-UBIQUINONE OXIDOREDUCTASE 39 KDA SUBUNIT-RELATED"/>
    <property type="match status" value="1"/>
</dbReference>
<gene>
    <name evidence="2" type="ORF">NNL38_09975</name>
</gene>
<dbReference type="CDD" id="cd05243">
    <property type="entry name" value="SDR_a5"/>
    <property type="match status" value="1"/>
</dbReference>
<evidence type="ECO:0000313" key="2">
    <source>
        <dbReference type="EMBL" id="UTV26690.1"/>
    </source>
</evidence>